<evidence type="ECO:0000256" key="4">
    <source>
        <dbReference type="ARBA" id="ARBA00023157"/>
    </source>
</evidence>
<keyword evidence="4" id="KW-1015">Disulfide bond</keyword>
<keyword evidence="7" id="KW-1185">Reference proteome</keyword>
<comment type="caution">
    <text evidence="6">The sequence shown here is derived from an EMBL/GenBank/DDBJ whole genome shotgun (WGS) entry which is preliminary data.</text>
</comment>
<dbReference type="InterPro" id="IPR000675">
    <property type="entry name" value="Cutinase/axe"/>
</dbReference>
<organism evidence="6 7">
    <name type="scientific">Nocardia terrae</name>
    <dbReference type="NCBI Taxonomy" id="2675851"/>
    <lineage>
        <taxon>Bacteria</taxon>
        <taxon>Bacillati</taxon>
        <taxon>Actinomycetota</taxon>
        <taxon>Actinomycetes</taxon>
        <taxon>Mycobacteriales</taxon>
        <taxon>Nocardiaceae</taxon>
        <taxon>Nocardia</taxon>
    </lineage>
</organism>
<comment type="similarity">
    <text evidence="1">Belongs to the cutinase family.</text>
</comment>
<protein>
    <submittedName>
        <fullName evidence="6">Cutinase family protein</fullName>
    </submittedName>
</protein>
<feature type="region of interest" description="Disordered" evidence="5">
    <location>
        <begin position="1"/>
        <end position="29"/>
    </location>
</feature>
<dbReference type="GO" id="GO:0052689">
    <property type="term" value="F:carboxylic ester hydrolase activity"/>
    <property type="evidence" value="ECO:0007669"/>
    <property type="project" value="UniProtKB-KW"/>
</dbReference>
<evidence type="ECO:0000256" key="3">
    <source>
        <dbReference type="ARBA" id="ARBA00022801"/>
    </source>
</evidence>
<reference evidence="6 7" key="1">
    <citation type="submission" date="2019-12" db="EMBL/GenBank/DDBJ databases">
        <title>Nocardia sp. nov. ET3-3 isolated from soil.</title>
        <authorList>
            <person name="Kanchanasin P."/>
            <person name="Tanasupawat S."/>
            <person name="Yuki M."/>
            <person name="Kudo T."/>
        </authorList>
    </citation>
    <scope>NUCLEOTIDE SEQUENCE [LARGE SCALE GENOMIC DNA]</scope>
    <source>
        <strain evidence="6 7">ET3-3</strain>
    </source>
</reference>
<gene>
    <name evidence="6" type="ORF">GPX89_26760</name>
</gene>
<dbReference type="AlphaFoldDB" id="A0A7K1V2W6"/>
<dbReference type="PANTHER" id="PTHR33630">
    <property type="entry name" value="CUTINASE RV1984C-RELATED-RELATED"/>
    <property type="match status" value="1"/>
</dbReference>
<dbReference type="PANTHER" id="PTHR33630:SF9">
    <property type="entry name" value="CUTINASE 4"/>
    <property type="match status" value="1"/>
</dbReference>
<evidence type="ECO:0000313" key="7">
    <source>
        <dbReference type="Proteomes" id="UP000466794"/>
    </source>
</evidence>
<evidence type="ECO:0000256" key="1">
    <source>
        <dbReference type="ARBA" id="ARBA00007534"/>
    </source>
</evidence>
<dbReference type="Pfam" id="PF01083">
    <property type="entry name" value="Cutinase"/>
    <property type="match status" value="1"/>
</dbReference>
<dbReference type="Proteomes" id="UP000466794">
    <property type="component" value="Unassembled WGS sequence"/>
</dbReference>
<keyword evidence="2" id="KW-0719">Serine esterase</keyword>
<dbReference type="EMBL" id="WRPP01000005">
    <property type="protein sequence ID" value="MVU80842.1"/>
    <property type="molecule type" value="Genomic_DNA"/>
</dbReference>
<dbReference type="SUPFAM" id="SSF53474">
    <property type="entry name" value="alpha/beta-Hydrolases"/>
    <property type="match status" value="1"/>
</dbReference>
<evidence type="ECO:0000256" key="2">
    <source>
        <dbReference type="ARBA" id="ARBA00022487"/>
    </source>
</evidence>
<sequence length="675" mass="68450">MGPIPQAAPRTTVMNGARRSDRIPQRCSAGASRSTAGLVLLAAGVTAFAAVTPGPALADPALPITNVSGCPAVAGVFLPGTWETHADADETQPVGLLGPVATALAQQFGENFGFRFPAYAAEAFDGMAYSDSKATGVAAVRRVVGDFADRCPATKFVLAGYSQGADAVGDVAASIGCSGDPVAADRVLAVGLVADPKQGTAGGKLVGPSVDGQGIAGTRAGGFCGLSAVTAEICATKDKYCATNASEDPITAGIGHALTQSDDSTKIDPDPTQTDDLGHALSSDLSADKITDLPATVARLGTQAASGADPIALAESASDVSKTLQPLADLSTWVFNTPDAQKRLSEASDGSADKTAGSVLDALRRSDVNTALTVLSDIVSQSGEDHDRIGSAQDAQTAANALTPLTDSLSTTTSDSISQAARVLAVLKPSVVINQLVNVVSNGLSFAENVPSLSDVLGRMIGLLGDSGIDTAGKVSGLHDLFGQLNGLFEPLVKMAAGVDLHTASRLIAMIPDTTGTAQVVSAIVAVLANLDVMQLAQQVGQLQDKVWALAQTISSGGDLLAVGARLLDFIPTALGFATLALDTLTGKTTQPGGSGTSDLAGLSKSLTTKSDTNSSSGADAISKLLSEGSDVASFLLSGVHQGYDHYVVDSDGRTTVQWLTDWFGNRIRHVVGVV</sequence>
<evidence type="ECO:0000313" key="6">
    <source>
        <dbReference type="EMBL" id="MVU80842.1"/>
    </source>
</evidence>
<dbReference type="Gene3D" id="3.40.50.1820">
    <property type="entry name" value="alpha/beta hydrolase"/>
    <property type="match status" value="1"/>
</dbReference>
<evidence type="ECO:0000256" key="5">
    <source>
        <dbReference type="SAM" id="MobiDB-lite"/>
    </source>
</evidence>
<name>A0A7K1V2W6_9NOCA</name>
<keyword evidence="3" id="KW-0378">Hydrolase</keyword>
<proteinExistence type="inferred from homology"/>
<accession>A0A7K1V2W6</accession>
<dbReference type="SMART" id="SM01110">
    <property type="entry name" value="Cutinase"/>
    <property type="match status" value="1"/>
</dbReference>
<dbReference type="InterPro" id="IPR029058">
    <property type="entry name" value="AB_hydrolase_fold"/>
</dbReference>